<sequence>MGHRVLSMRNQLDRVYAAFKEKYPTLIRRNTLLQQHHAKAHIAEKIKEKFAELEGIEVLSYSV</sequence>
<dbReference type="AlphaFoldDB" id="A0AAD5R0I4"/>
<dbReference type="GO" id="GO:0003676">
    <property type="term" value="F:nucleic acid binding"/>
    <property type="evidence" value="ECO:0007669"/>
    <property type="project" value="InterPro"/>
</dbReference>
<organism evidence="1 2">
    <name type="scientific">Parelaphostrongylus tenuis</name>
    <name type="common">Meningeal worm</name>
    <dbReference type="NCBI Taxonomy" id="148309"/>
    <lineage>
        <taxon>Eukaryota</taxon>
        <taxon>Metazoa</taxon>
        <taxon>Ecdysozoa</taxon>
        <taxon>Nematoda</taxon>
        <taxon>Chromadorea</taxon>
        <taxon>Rhabditida</taxon>
        <taxon>Rhabditina</taxon>
        <taxon>Rhabditomorpha</taxon>
        <taxon>Strongyloidea</taxon>
        <taxon>Metastrongylidae</taxon>
        <taxon>Parelaphostrongylus</taxon>
    </lineage>
</organism>
<dbReference type="Proteomes" id="UP001196413">
    <property type="component" value="Unassembled WGS sequence"/>
</dbReference>
<keyword evidence="2" id="KW-1185">Reference proteome</keyword>
<reference evidence="1" key="1">
    <citation type="submission" date="2021-06" db="EMBL/GenBank/DDBJ databases">
        <title>Parelaphostrongylus tenuis whole genome reference sequence.</title>
        <authorList>
            <person name="Garwood T.J."/>
            <person name="Larsen P.A."/>
            <person name="Fountain-Jones N.M."/>
            <person name="Garbe J.R."/>
            <person name="Macchietto M.G."/>
            <person name="Kania S.A."/>
            <person name="Gerhold R.W."/>
            <person name="Richards J.E."/>
            <person name="Wolf T.M."/>
        </authorList>
    </citation>
    <scope>NUCLEOTIDE SEQUENCE</scope>
    <source>
        <strain evidence="1">MNPRO001-30</strain>
        <tissue evidence="1">Meninges</tissue>
    </source>
</reference>
<dbReference type="InterPro" id="IPR036397">
    <property type="entry name" value="RNaseH_sf"/>
</dbReference>
<evidence type="ECO:0000313" key="2">
    <source>
        <dbReference type="Proteomes" id="UP001196413"/>
    </source>
</evidence>
<accession>A0AAD5R0I4</accession>
<dbReference type="Gene3D" id="3.30.420.10">
    <property type="entry name" value="Ribonuclease H-like superfamily/Ribonuclease H"/>
    <property type="match status" value="1"/>
</dbReference>
<proteinExistence type="predicted"/>
<protein>
    <submittedName>
        <fullName evidence="1">Uncharacterized protein</fullName>
    </submittedName>
</protein>
<dbReference type="EMBL" id="JAHQIW010005803">
    <property type="protein sequence ID" value="KAJ1367209.1"/>
    <property type="molecule type" value="Genomic_DNA"/>
</dbReference>
<comment type="caution">
    <text evidence="1">The sequence shown here is derived from an EMBL/GenBank/DDBJ whole genome shotgun (WGS) entry which is preliminary data.</text>
</comment>
<gene>
    <name evidence="1" type="ORF">KIN20_028073</name>
</gene>
<evidence type="ECO:0000313" key="1">
    <source>
        <dbReference type="EMBL" id="KAJ1367209.1"/>
    </source>
</evidence>
<name>A0AAD5R0I4_PARTN</name>